<protein>
    <submittedName>
        <fullName evidence="1">Uncharacterized protein</fullName>
    </submittedName>
</protein>
<sequence length="1148" mass="128487">MDLEADDTKSQVENGELPADLEPLPKKAKNKKKKKEAREPPPVQAKVQILRDHPEKIPPLVGYFPSGFSPQINPDNESENGSDSTRVRVYRNKTMPKRLQLVVSPTGSSVDFVGTSYSGEAAAGQRCLYALGVLDKESQTLKVVPIAANKVFRLDPRVKGVEYTDKGPATLQKGEISKQKKADNSKTLINLYGTKKEQEKARKLEALNQADDPDSQKNLDVKMKSVAVNKQALESTEAQISHNIPPYDAAATTPQEVYLLDKIILKGDWDYLEDIYNLLPVKQADFTAYPTFICKRIYRLRDIQDETDKKQRCCIFSIINHLIKFKELHSLDGFASAKSHKIPSILRHRFSTMFAGSDKKSLPSEKLKLLISYVLVLTLFVDDFKTDFSDIAKDLRMTEVALRPYYENLGCKISRKSSVNYATLSVPLEFPTTRLRKRRRHPLQPRPSARWVAPSPMALARTPTNLDDGSVGPVVIAIDKDRNSQLAVKWAVENLLKKHLSCTLIHVQTKSLDPHDDAIPKEGRPPTQEELHQFFLPFRGFCARKGIEAKELVLHDIEVANALTHYVSNNSITNIVVGASHRNIFTRTFKDADVPTSLIKSLPQSCTIHVISKGKVQNIRPTGRPHNISISATGTIKIVATAKGVSPLDALFSEDKSRNLGNEGNFSGSSSSSQNSLNQNSLSSQSDHSRQSSCLSVESPIASLNSDSPKSSSSSKTPKLLKVEMIRLKSELEKAMDKYSSACGEAIAARKKAIELEQKWEEEERNLEKARQAEEAALALAEVERQKRRAALESALMAERLAKMENQKRKEAEMRARHDEEEKKRALNALVYNKIPCRKYDIQEIEVATHYFDNAQNIGEGGYGPVYRGVLDHTAVAIKVVRPDLAHGERQFQQEVEVLSTIRHPYMVLLLGACPEYGCLVYEYLENGSLEDRLYQKDNTPPLSWQTRFRIAAEIAMGLLFLHQTKPEPLVHRDLKPANILLDRNYVSKISDVGLARLVPPSVADKTTQYHMTAAAGTFCYIDPEYQQTGMLGVKSDIYSLGVLLLQIITGKPPMGLSHLVEKAIEKGRFPEVLDPSVPDWPVEEALSFAKLALKCCELRKRDRPDLGTVILPEMNRLRELGEQNCDILTTTQEGMSNNPNVEMENST</sequence>
<evidence type="ECO:0000313" key="2">
    <source>
        <dbReference type="Proteomes" id="UP000828941"/>
    </source>
</evidence>
<gene>
    <name evidence="1" type="ORF">L6164_004249</name>
</gene>
<accession>A0ACB9Q3U6</accession>
<name>A0ACB9Q3U6_BAUVA</name>
<proteinExistence type="predicted"/>
<dbReference type="Proteomes" id="UP000828941">
    <property type="component" value="Chromosome 2"/>
</dbReference>
<evidence type="ECO:0000313" key="1">
    <source>
        <dbReference type="EMBL" id="KAI4355477.1"/>
    </source>
</evidence>
<keyword evidence="2" id="KW-1185">Reference proteome</keyword>
<dbReference type="EMBL" id="CM039427">
    <property type="protein sequence ID" value="KAI4355477.1"/>
    <property type="molecule type" value="Genomic_DNA"/>
</dbReference>
<organism evidence="1 2">
    <name type="scientific">Bauhinia variegata</name>
    <name type="common">Purple orchid tree</name>
    <name type="synonym">Phanera variegata</name>
    <dbReference type="NCBI Taxonomy" id="167791"/>
    <lineage>
        <taxon>Eukaryota</taxon>
        <taxon>Viridiplantae</taxon>
        <taxon>Streptophyta</taxon>
        <taxon>Embryophyta</taxon>
        <taxon>Tracheophyta</taxon>
        <taxon>Spermatophyta</taxon>
        <taxon>Magnoliopsida</taxon>
        <taxon>eudicotyledons</taxon>
        <taxon>Gunneridae</taxon>
        <taxon>Pentapetalae</taxon>
        <taxon>rosids</taxon>
        <taxon>fabids</taxon>
        <taxon>Fabales</taxon>
        <taxon>Fabaceae</taxon>
        <taxon>Cercidoideae</taxon>
        <taxon>Cercideae</taxon>
        <taxon>Bauhiniinae</taxon>
        <taxon>Bauhinia</taxon>
    </lineage>
</organism>
<reference evidence="1 2" key="1">
    <citation type="journal article" date="2022" name="DNA Res.">
        <title>Chromosomal-level genome assembly of the orchid tree Bauhinia variegata (Leguminosae; Cercidoideae) supports the allotetraploid origin hypothesis of Bauhinia.</title>
        <authorList>
            <person name="Zhong Y."/>
            <person name="Chen Y."/>
            <person name="Zheng D."/>
            <person name="Pang J."/>
            <person name="Liu Y."/>
            <person name="Luo S."/>
            <person name="Meng S."/>
            <person name="Qian L."/>
            <person name="Wei D."/>
            <person name="Dai S."/>
            <person name="Zhou R."/>
        </authorList>
    </citation>
    <scope>NUCLEOTIDE SEQUENCE [LARGE SCALE GENOMIC DNA]</scope>
    <source>
        <strain evidence="1">BV-YZ2020</strain>
    </source>
</reference>
<comment type="caution">
    <text evidence="1">The sequence shown here is derived from an EMBL/GenBank/DDBJ whole genome shotgun (WGS) entry which is preliminary data.</text>
</comment>